<dbReference type="Proteomes" id="UP000787322">
    <property type="component" value="Unassembled WGS sequence"/>
</dbReference>
<dbReference type="Gene3D" id="3.40.50.300">
    <property type="entry name" value="P-loop containing nucleotide triphosphate hydrolases"/>
    <property type="match status" value="1"/>
</dbReference>
<dbReference type="EMBL" id="JABZGU010000011">
    <property type="protein sequence ID" value="MBF4802414.1"/>
    <property type="molecule type" value="Genomic_DNA"/>
</dbReference>
<proteinExistence type="predicted"/>
<sequence>MLLELWSPAIPQANTAEKHIQFRSGLNVILGEKGASNSIGKSTSLLILDFVYGGNSYAKSDAVKHLDNHEIFFAFKFNEEVFRFSRSTDKPNEIKKYSDTYQSVETILDHPEYVHFLALKYQFIENEAVFRTAISSHFRIAEKSNLKTKDPLEPPFPSSKEKNLISLIQLFDRYKKLEEVNNTLATNKKKLNYFEYLHKEMKKIPQSSAKIAQYEQRIIQLQSKRFQLESNQSKIPDATDRKIYQEKKLLEDKINNTKLQLKIINERKRILDSSDHLESFISSDELEEFANFFPGVNLKLLIQIESFHQKLFTLLEEDFQYEKTLVQKESINLTEELSALYQQLDNLPIKTIYATDFIDEIIKIEKEIDSLQRKIDLWKEWRSSQNLKIELNKTKETLYASIIQEIQDSLNNELSQLNNKIIGLDHFSPRIFINSSTSYKYETPHDSGTGANQRSVILFDVALLKLTVLPAIAHDSFMFNDIEDSTISKIIRLYSEQTKQVFISFDNVQHYQNDTKSIIDESVVLKLSSSQKLFGRSWNVKSSSEYTERLPGFD</sequence>
<evidence type="ECO:0000256" key="1">
    <source>
        <dbReference type="SAM" id="Coils"/>
    </source>
</evidence>
<dbReference type="InterPro" id="IPR018760">
    <property type="entry name" value="DUF2326"/>
</dbReference>
<comment type="caution">
    <text evidence="3">The sequence shown here is derived from an EMBL/GenBank/DDBJ whole genome shotgun (WGS) entry which is preliminary data.</text>
</comment>
<accession>A0A9D6AB56</accession>
<evidence type="ECO:0000313" key="4">
    <source>
        <dbReference type="Proteomes" id="UP000787322"/>
    </source>
</evidence>
<name>A0A9D6AB56_9ACTN</name>
<gene>
    <name evidence="3" type="ORF">HXK24_01090</name>
</gene>
<evidence type="ECO:0000313" key="3">
    <source>
        <dbReference type="EMBL" id="MBF4802414.1"/>
    </source>
</evidence>
<organism evidence="3 4">
    <name type="scientific">Lancefieldella parvula</name>
    <dbReference type="NCBI Taxonomy" id="1382"/>
    <lineage>
        <taxon>Bacteria</taxon>
        <taxon>Bacillati</taxon>
        <taxon>Actinomycetota</taxon>
        <taxon>Coriobacteriia</taxon>
        <taxon>Coriobacteriales</taxon>
        <taxon>Atopobiaceae</taxon>
        <taxon>Lancefieldella</taxon>
    </lineage>
</organism>
<keyword evidence="1" id="KW-0175">Coiled coil</keyword>
<feature type="domain" description="DUF2326" evidence="2">
    <location>
        <begin position="434"/>
        <end position="535"/>
    </location>
</feature>
<dbReference type="Pfam" id="PF10088">
    <property type="entry name" value="DUF2326"/>
    <property type="match status" value="1"/>
</dbReference>
<evidence type="ECO:0000259" key="2">
    <source>
        <dbReference type="Pfam" id="PF10088"/>
    </source>
</evidence>
<protein>
    <submittedName>
        <fullName evidence="3">DUF2326 domain-containing protein</fullName>
    </submittedName>
</protein>
<dbReference type="AlphaFoldDB" id="A0A9D6AB56"/>
<reference evidence="3" key="1">
    <citation type="submission" date="2020-04" db="EMBL/GenBank/DDBJ databases">
        <title>Deep metagenomics examines the oral microbiome during advanced dental caries in children, revealing novel taxa and co-occurrences with host molecules.</title>
        <authorList>
            <person name="Baker J.L."/>
            <person name="Morton J.T."/>
            <person name="Dinis M."/>
            <person name="Alvarez R."/>
            <person name="Tran N.C."/>
            <person name="Knight R."/>
            <person name="Edlund A."/>
        </authorList>
    </citation>
    <scope>NUCLEOTIDE SEQUENCE</scope>
    <source>
        <strain evidence="3">JCVI_3_bin.11</strain>
    </source>
</reference>
<feature type="coiled-coil region" evidence="1">
    <location>
        <begin position="211"/>
        <end position="267"/>
    </location>
</feature>
<dbReference type="InterPro" id="IPR027417">
    <property type="entry name" value="P-loop_NTPase"/>
</dbReference>